<dbReference type="EMBL" id="FWXN01000004">
    <property type="protein sequence ID" value="SMC51257.1"/>
    <property type="molecule type" value="Genomic_DNA"/>
</dbReference>
<organism evidence="1 2">
    <name type="scientific">Janibacter indicus</name>
    <dbReference type="NCBI Taxonomy" id="857417"/>
    <lineage>
        <taxon>Bacteria</taxon>
        <taxon>Bacillati</taxon>
        <taxon>Actinomycetota</taxon>
        <taxon>Actinomycetes</taxon>
        <taxon>Micrococcales</taxon>
        <taxon>Intrasporangiaceae</taxon>
        <taxon>Janibacter</taxon>
    </lineage>
</organism>
<name>A0A1W1ZS82_9MICO</name>
<gene>
    <name evidence="1" type="ORF">SAMN06296429_104207</name>
</gene>
<evidence type="ECO:0000313" key="2">
    <source>
        <dbReference type="Proteomes" id="UP000192634"/>
    </source>
</evidence>
<protein>
    <submittedName>
        <fullName evidence="1">Uncharacterized protein</fullName>
    </submittedName>
</protein>
<proteinExistence type="predicted"/>
<evidence type="ECO:0000313" key="1">
    <source>
        <dbReference type="EMBL" id="SMC51257.1"/>
    </source>
</evidence>
<dbReference type="AlphaFoldDB" id="A0A1W1ZS82"/>
<accession>A0A1W1ZS82</accession>
<sequence length="41" mass="4233">MAGAGASFVPWFPEITLSSEVVLIGLLPPLLYATAISTSLV</sequence>
<reference evidence="1 2" key="1">
    <citation type="submission" date="2017-04" db="EMBL/GenBank/DDBJ databases">
        <authorList>
            <person name="Afonso C.L."/>
            <person name="Miller P.J."/>
            <person name="Scott M.A."/>
            <person name="Spackman E."/>
            <person name="Goraichik I."/>
            <person name="Dimitrov K.M."/>
            <person name="Suarez D.L."/>
            <person name="Swayne D.E."/>
        </authorList>
    </citation>
    <scope>NUCLEOTIDE SEQUENCE [LARGE SCALE GENOMIC DNA]</scope>
    <source>
        <strain evidence="1 2">CGMCC 1.12511</strain>
    </source>
</reference>
<dbReference type="Proteomes" id="UP000192634">
    <property type="component" value="Unassembled WGS sequence"/>
</dbReference>